<dbReference type="InterPro" id="IPR050382">
    <property type="entry name" value="MFS_Na/Anion_cotransporter"/>
</dbReference>
<reference evidence="12" key="1">
    <citation type="submission" date="2016-11" db="UniProtKB">
        <authorList>
            <consortium name="WormBaseParasite"/>
        </authorList>
    </citation>
    <scope>IDENTIFICATION</scope>
</reference>
<evidence type="ECO:0000256" key="7">
    <source>
        <dbReference type="SAM" id="Phobius"/>
    </source>
</evidence>
<feature type="domain" description="Major facilitator superfamily (MFS) profile" evidence="8">
    <location>
        <begin position="38"/>
        <end position="463"/>
    </location>
</feature>
<dbReference type="Proteomes" id="UP000095284">
    <property type="component" value="Unplaced"/>
</dbReference>
<dbReference type="InterPro" id="IPR011701">
    <property type="entry name" value="MFS"/>
</dbReference>
<evidence type="ECO:0000313" key="12">
    <source>
        <dbReference type="WBParaSite" id="BXY_1552500.1"/>
    </source>
</evidence>
<dbReference type="eggNOG" id="KOG2532">
    <property type="taxonomic scope" value="Eukaryota"/>
</dbReference>
<evidence type="ECO:0000256" key="5">
    <source>
        <dbReference type="ARBA" id="ARBA00022989"/>
    </source>
</evidence>
<organism evidence="10 12">
    <name type="scientific">Bursaphelenchus xylophilus</name>
    <name type="common">Pinewood nematode worm</name>
    <name type="synonym">Aphelenchoides xylophilus</name>
    <dbReference type="NCBI Taxonomy" id="6326"/>
    <lineage>
        <taxon>Eukaryota</taxon>
        <taxon>Metazoa</taxon>
        <taxon>Ecdysozoa</taxon>
        <taxon>Nematoda</taxon>
        <taxon>Chromadorea</taxon>
        <taxon>Rhabditida</taxon>
        <taxon>Tylenchina</taxon>
        <taxon>Tylenchomorpha</taxon>
        <taxon>Aphelenchoidea</taxon>
        <taxon>Aphelenchoididae</taxon>
        <taxon>Bursaphelenchus</taxon>
    </lineage>
</organism>
<feature type="transmembrane region" description="Helical" evidence="7">
    <location>
        <begin position="349"/>
        <end position="366"/>
    </location>
</feature>
<evidence type="ECO:0000259" key="8">
    <source>
        <dbReference type="PROSITE" id="PS50850"/>
    </source>
</evidence>
<dbReference type="PANTHER" id="PTHR11662:SF399">
    <property type="entry name" value="FI19708P1-RELATED"/>
    <property type="match status" value="1"/>
</dbReference>
<dbReference type="Gene3D" id="1.20.1250.20">
    <property type="entry name" value="MFS general substrate transporter like domains"/>
    <property type="match status" value="2"/>
</dbReference>
<feature type="transmembrane region" description="Helical" evidence="7">
    <location>
        <begin position="437"/>
        <end position="458"/>
    </location>
</feature>
<dbReference type="PANTHER" id="PTHR11662">
    <property type="entry name" value="SOLUTE CARRIER FAMILY 17"/>
    <property type="match status" value="1"/>
</dbReference>
<dbReference type="GO" id="GO:0015293">
    <property type="term" value="F:symporter activity"/>
    <property type="evidence" value="ECO:0007669"/>
    <property type="project" value="UniProtKB-KW"/>
</dbReference>
<dbReference type="PROSITE" id="PS51257">
    <property type="entry name" value="PROKAR_LIPOPROTEIN"/>
    <property type="match status" value="1"/>
</dbReference>
<evidence type="ECO:0000313" key="11">
    <source>
        <dbReference type="Proteomes" id="UP000659654"/>
    </source>
</evidence>
<evidence type="ECO:0000313" key="10">
    <source>
        <dbReference type="Proteomes" id="UP000095284"/>
    </source>
</evidence>
<dbReference type="InterPro" id="IPR020846">
    <property type="entry name" value="MFS_dom"/>
</dbReference>
<proteinExistence type="predicted"/>
<dbReference type="AlphaFoldDB" id="A0A1I7SR61"/>
<keyword evidence="11" id="KW-1185">Reference proteome</keyword>
<accession>A0A1I7SR61</accession>
<feature type="transmembrane region" description="Helical" evidence="7">
    <location>
        <begin position="205"/>
        <end position="225"/>
    </location>
</feature>
<feature type="transmembrane region" description="Helical" evidence="7">
    <location>
        <begin position="309"/>
        <end position="329"/>
    </location>
</feature>
<protein>
    <submittedName>
        <fullName evidence="9">(pine wood nematode) hypothetical protein</fullName>
    </submittedName>
    <submittedName>
        <fullName evidence="12">MFS domain-containing protein</fullName>
    </submittedName>
</protein>
<dbReference type="SMR" id="A0A1I7SR61"/>
<keyword evidence="4" id="KW-0769">Symport</keyword>
<feature type="transmembrane region" description="Helical" evidence="7">
    <location>
        <begin position="265"/>
        <end position="289"/>
    </location>
</feature>
<keyword evidence="3 7" id="KW-0812">Transmembrane</keyword>
<dbReference type="Proteomes" id="UP000659654">
    <property type="component" value="Unassembled WGS sequence"/>
</dbReference>
<keyword evidence="5 7" id="KW-1133">Transmembrane helix</keyword>
<dbReference type="InterPro" id="IPR036259">
    <property type="entry name" value="MFS_trans_sf"/>
</dbReference>
<feature type="transmembrane region" description="Helical" evidence="7">
    <location>
        <begin position="12"/>
        <end position="29"/>
    </location>
</feature>
<sequence>MEGRRPGVLCSTRFNLALICFLGCVIVYACRSNLSFALVCMVNTTAIDEGKSVTKVSACGTISQTKTEKVEGEFPWSKSTQGALLSAFFWGYTSSQILGGQLATMIGGRKVVGYAALINVVATLASVAAARSSVVFFIALRAVLGACQGAMFPAMQQMWSVWAPPMERTLLTGISFAGTQVGNVMVMPLSGVLCKYGPFGGWPSIFYVLGVAAMLWTGLWFYFVADNPKTHKKIGEDERNYIVESLTESNGHDSDKKRSVPWKSVLTSLPVWACYVGHFAGDWAAYMMATSLPLYMNDVLGYDLTSMGFISSIPYILYFICINVGGVIADHLRNSGKLSTVNTRRLAQLFALGSQAIFLLLIGTVNCGQETLVIIYLTLGIGLSGLQYAGVIVNYLDIAPSFVGPIFGLGNTISCAAGILSPLVMGWLTPTGAKEEWQMVFMVTAAILAIGGLFYAVFADGEVQEWARADNKAKALQEEPLLIEDGEKNGKA</sequence>
<dbReference type="SUPFAM" id="SSF103473">
    <property type="entry name" value="MFS general substrate transporter"/>
    <property type="match status" value="1"/>
</dbReference>
<dbReference type="GO" id="GO:0016020">
    <property type="term" value="C:membrane"/>
    <property type="evidence" value="ECO:0007669"/>
    <property type="project" value="UniProtKB-SubCell"/>
</dbReference>
<dbReference type="CDD" id="cd17318">
    <property type="entry name" value="MFS_SLC17"/>
    <property type="match status" value="1"/>
</dbReference>
<keyword evidence="2" id="KW-0813">Transport</keyword>
<dbReference type="Pfam" id="PF07690">
    <property type="entry name" value="MFS_1"/>
    <property type="match status" value="1"/>
</dbReference>
<evidence type="ECO:0000256" key="2">
    <source>
        <dbReference type="ARBA" id="ARBA00022448"/>
    </source>
</evidence>
<feature type="transmembrane region" description="Helical" evidence="7">
    <location>
        <begin position="111"/>
        <end position="128"/>
    </location>
</feature>
<name>A0A1I7SR61_BURXY</name>
<reference evidence="9" key="2">
    <citation type="submission" date="2020-09" db="EMBL/GenBank/DDBJ databases">
        <authorList>
            <person name="Kikuchi T."/>
        </authorList>
    </citation>
    <scope>NUCLEOTIDE SEQUENCE</scope>
    <source>
        <strain evidence="9">Ka4C1</strain>
    </source>
</reference>
<dbReference type="EMBL" id="CAJFCV020000003">
    <property type="protein sequence ID" value="CAG9110878.1"/>
    <property type="molecule type" value="Genomic_DNA"/>
</dbReference>
<dbReference type="GO" id="GO:0006820">
    <property type="term" value="P:monoatomic anion transport"/>
    <property type="evidence" value="ECO:0007669"/>
    <property type="project" value="TreeGrafter"/>
</dbReference>
<feature type="transmembrane region" description="Helical" evidence="7">
    <location>
        <begin position="402"/>
        <end position="425"/>
    </location>
</feature>
<feature type="transmembrane region" description="Helical" evidence="7">
    <location>
        <begin position="372"/>
        <end position="395"/>
    </location>
</feature>
<dbReference type="OrthoDB" id="2985014at2759"/>
<dbReference type="FunFam" id="1.20.1250.20:FF:000423">
    <property type="entry name" value="Putative inorganic phosphate cotransporter-like Protein"/>
    <property type="match status" value="1"/>
</dbReference>
<dbReference type="WBParaSite" id="BXY_1552500.1">
    <property type="protein sequence ID" value="BXY_1552500.1"/>
    <property type="gene ID" value="BXY_1552500"/>
</dbReference>
<dbReference type="Proteomes" id="UP000582659">
    <property type="component" value="Unassembled WGS sequence"/>
</dbReference>
<keyword evidence="6 7" id="KW-0472">Membrane</keyword>
<evidence type="ECO:0000313" key="9">
    <source>
        <dbReference type="EMBL" id="CAD5222603.1"/>
    </source>
</evidence>
<feature type="transmembrane region" description="Helical" evidence="7">
    <location>
        <begin position="134"/>
        <end position="152"/>
    </location>
</feature>
<comment type="subcellular location">
    <subcellularLocation>
        <location evidence="1">Membrane</location>
        <topology evidence="1">Multi-pass membrane protein</topology>
    </subcellularLocation>
</comment>
<evidence type="ECO:0000256" key="4">
    <source>
        <dbReference type="ARBA" id="ARBA00022847"/>
    </source>
</evidence>
<dbReference type="PROSITE" id="PS50850">
    <property type="entry name" value="MFS"/>
    <property type="match status" value="1"/>
</dbReference>
<dbReference type="EMBL" id="CAJFDI010000003">
    <property type="protein sequence ID" value="CAD5222603.1"/>
    <property type="molecule type" value="Genomic_DNA"/>
</dbReference>
<evidence type="ECO:0000256" key="6">
    <source>
        <dbReference type="ARBA" id="ARBA00023136"/>
    </source>
</evidence>
<gene>
    <name evidence="9" type="ORF">BXYJ_LOCUS7561</name>
</gene>
<dbReference type="FunFam" id="1.20.1250.20:FF:000003">
    <property type="entry name" value="Solute carrier family 17 member 3"/>
    <property type="match status" value="1"/>
</dbReference>
<evidence type="ECO:0000256" key="1">
    <source>
        <dbReference type="ARBA" id="ARBA00004141"/>
    </source>
</evidence>
<evidence type="ECO:0000256" key="3">
    <source>
        <dbReference type="ARBA" id="ARBA00022692"/>
    </source>
</evidence>